<gene>
    <name evidence="2" type="ORF">CC86DRAFT_375945</name>
</gene>
<dbReference type="EMBL" id="MU006256">
    <property type="protein sequence ID" value="KAF2818208.1"/>
    <property type="molecule type" value="Genomic_DNA"/>
</dbReference>
<feature type="compositionally biased region" description="Low complexity" evidence="1">
    <location>
        <begin position="32"/>
        <end position="44"/>
    </location>
</feature>
<reference evidence="2" key="1">
    <citation type="journal article" date="2020" name="Stud. Mycol.">
        <title>101 Dothideomycetes genomes: a test case for predicting lifestyles and emergence of pathogens.</title>
        <authorList>
            <person name="Haridas S."/>
            <person name="Albert R."/>
            <person name="Binder M."/>
            <person name="Bloem J."/>
            <person name="Labutti K."/>
            <person name="Salamov A."/>
            <person name="Andreopoulos B."/>
            <person name="Baker S."/>
            <person name="Barry K."/>
            <person name="Bills G."/>
            <person name="Bluhm B."/>
            <person name="Cannon C."/>
            <person name="Castanera R."/>
            <person name="Culley D."/>
            <person name="Daum C."/>
            <person name="Ezra D."/>
            <person name="Gonzalez J."/>
            <person name="Henrissat B."/>
            <person name="Kuo A."/>
            <person name="Liang C."/>
            <person name="Lipzen A."/>
            <person name="Lutzoni F."/>
            <person name="Magnuson J."/>
            <person name="Mondo S."/>
            <person name="Nolan M."/>
            <person name="Ohm R."/>
            <person name="Pangilinan J."/>
            <person name="Park H.-J."/>
            <person name="Ramirez L."/>
            <person name="Alfaro M."/>
            <person name="Sun H."/>
            <person name="Tritt A."/>
            <person name="Yoshinaga Y."/>
            <person name="Zwiers L.-H."/>
            <person name="Turgeon B."/>
            <person name="Goodwin S."/>
            <person name="Spatafora J."/>
            <person name="Crous P."/>
            <person name="Grigoriev I."/>
        </authorList>
    </citation>
    <scope>NUCLEOTIDE SEQUENCE</scope>
    <source>
        <strain evidence="2">CBS 113818</strain>
    </source>
</reference>
<feature type="region of interest" description="Disordered" evidence="1">
    <location>
        <begin position="68"/>
        <end position="113"/>
    </location>
</feature>
<feature type="compositionally biased region" description="Polar residues" evidence="1">
    <location>
        <begin position="76"/>
        <end position="87"/>
    </location>
</feature>
<proteinExistence type="predicted"/>
<protein>
    <submittedName>
        <fullName evidence="2">Uncharacterized protein</fullName>
    </submittedName>
</protein>
<evidence type="ECO:0000313" key="3">
    <source>
        <dbReference type="Proteomes" id="UP000799424"/>
    </source>
</evidence>
<organism evidence="2 3">
    <name type="scientific">Ophiobolus disseminans</name>
    <dbReference type="NCBI Taxonomy" id="1469910"/>
    <lineage>
        <taxon>Eukaryota</taxon>
        <taxon>Fungi</taxon>
        <taxon>Dikarya</taxon>
        <taxon>Ascomycota</taxon>
        <taxon>Pezizomycotina</taxon>
        <taxon>Dothideomycetes</taxon>
        <taxon>Pleosporomycetidae</taxon>
        <taxon>Pleosporales</taxon>
        <taxon>Pleosporineae</taxon>
        <taxon>Phaeosphaeriaceae</taxon>
        <taxon>Ophiobolus</taxon>
    </lineage>
</organism>
<name>A0A6A6ZBI4_9PLEO</name>
<accession>A0A6A6ZBI4</accession>
<keyword evidence="3" id="KW-1185">Reference proteome</keyword>
<evidence type="ECO:0000313" key="2">
    <source>
        <dbReference type="EMBL" id="KAF2818208.1"/>
    </source>
</evidence>
<dbReference type="AlphaFoldDB" id="A0A6A6ZBI4"/>
<sequence>MSRRRLSDDANQPYSASHAKRLRPNDCSHRASPSPSHPLSQPLLLTEETLAYLQYSLREPYMMNGKAVGRLGEMNSPPTARSETTPRVRSRRATRSCGTRTPSPHKKPSPQTYRTRNLHPVRVHIDTVPVLLLAI</sequence>
<dbReference type="OrthoDB" id="5372703at2759"/>
<dbReference type="Proteomes" id="UP000799424">
    <property type="component" value="Unassembled WGS sequence"/>
</dbReference>
<feature type="region of interest" description="Disordered" evidence="1">
    <location>
        <begin position="1"/>
        <end position="44"/>
    </location>
</feature>
<evidence type="ECO:0000256" key="1">
    <source>
        <dbReference type="SAM" id="MobiDB-lite"/>
    </source>
</evidence>